<dbReference type="SMART" id="SM00232">
    <property type="entry name" value="JAB_MPN"/>
    <property type="match status" value="1"/>
</dbReference>
<dbReference type="InterPro" id="IPR037518">
    <property type="entry name" value="MPN"/>
</dbReference>
<dbReference type="InterPro" id="IPR000555">
    <property type="entry name" value="JAMM/MPN+_dom"/>
</dbReference>
<feature type="chain" id="PRO_5009310348" description="Eukaryotic translation initiation factor 3 subunit H" evidence="8">
    <location>
        <begin position="19"/>
        <end position="580"/>
    </location>
</feature>
<reference evidence="11" key="1">
    <citation type="submission" date="2012-04" db="EMBL/GenBank/DDBJ databases">
        <title>The Genome Sequence of Loa loa.</title>
        <authorList>
            <consortium name="The Broad Institute Genome Sequencing Platform"/>
            <consortium name="Broad Institute Genome Sequencing Center for Infectious Disease"/>
            <person name="Nutman T.B."/>
            <person name="Fink D.L."/>
            <person name="Russ C."/>
            <person name="Young S."/>
            <person name="Zeng Q."/>
            <person name="Gargeya S."/>
            <person name="Alvarado L."/>
            <person name="Berlin A."/>
            <person name="Chapman S.B."/>
            <person name="Chen Z."/>
            <person name="Freedman E."/>
            <person name="Gellesch M."/>
            <person name="Goldberg J."/>
            <person name="Griggs A."/>
            <person name="Gujja S."/>
            <person name="Heilman E.R."/>
            <person name="Heiman D."/>
            <person name="Howarth C."/>
            <person name="Mehta T."/>
            <person name="Neiman D."/>
            <person name="Pearson M."/>
            <person name="Roberts A."/>
            <person name="Saif S."/>
            <person name="Shea T."/>
            <person name="Shenoy N."/>
            <person name="Sisk P."/>
            <person name="Stolte C."/>
            <person name="Sykes S."/>
            <person name="White J."/>
            <person name="Yandava C."/>
            <person name="Haas B."/>
            <person name="Henn M.R."/>
            <person name="Nusbaum C."/>
            <person name="Birren B."/>
        </authorList>
    </citation>
    <scope>NUCLEOTIDE SEQUENCE [LARGE SCALE GENOMIC DNA]</scope>
</reference>
<evidence type="ECO:0000259" key="10">
    <source>
        <dbReference type="PROSITE" id="PS50919"/>
    </source>
</evidence>
<dbReference type="PROSITE" id="PS50249">
    <property type="entry name" value="MPN"/>
    <property type="match status" value="1"/>
</dbReference>
<dbReference type="GO" id="GO:0033290">
    <property type="term" value="C:eukaryotic 48S preinitiation complex"/>
    <property type="evidence" value="ECO:0007669"/>
    <property type="project" value="UniProtKB-UniRule"/>
</dbReference>
<comment type="subcellular location">
    <subcellularLocation>
        <location evidence="6">Cytoplasm</location>
    </subcellularLocation>
</comment>
<dbReference type="PANTHER" id="PTHR46809:SF2">
    <property type="entry name" value="GH21273P"/>
    <property type="match status" value="1"/>
</dbReference>
<accession>A0A1I7VYQ4</accession>
<evidence type="ECO:0000256" key="8">
    <source>
        <dbReference type="SAM" id="SignalP"/>
    </source>
</evidence>
<dbReference type="AlphaFoldDB" id="A0A1I7VYQ4"/>
<dbReference type="GO" id="GO:0001732">
    <property type="term" value="P:formation of cytoplasmic translation initiation complex"/>
    <property type="evidence" value="ECO:0007669"/>
    <property type="project" value="UniProtKB-UniRule"/>
</dbReference>
<keyword evidence="5 6" id="KW-0648">Protein biosynthesis</keyword>
<dbReference type="InterPro" id="IPR045810">
    <property type="entry name" value="eIF3h_C"/>
</dbReference>
<keyword evidence="1 6" id="KW-0963">Cytoplasm</keyword>
<dbReference type="GO" id="GO:0016282">
    <property type="term" value="C:eukaryotic 43S preinitiation complex"/>
    <property type="evidence" value="ECO:0007669"/>
    <property type="project" value="UniProtKB-UniRule"/>
</dbReference>
<dbReference type="STRING" id="7209.A0A1I7VYQ4"/>
<evidence type="ECO:0000256" key="5">
    <source>
        <dbReference type="ARBA" id="ARBA00022917"/>
    </source>
</evidence>
<dbReference type="GO" id="GO:0008237">
    <property type="term" value="F:metallopeptidase activity"/>
    <property type="evidence" value="ECO:0007669"/>
    <property type="project" value="InterPro"/>
</dbReference>
<evidence type="ECO:0000256" key="6">
    <source>
        <dbReference type="HAMAP-Rule" id="MF_03007"/>
    </source>
</evidence>
<comment type="subunit">
    <text evidence="6">Component of the eukaryotic translation initiation factor 3 (eIF-3) complex.</text>
</comment>
<feature type="domain" description="MIR" evidence="10">
    <location>
        <begin position="85"/>
        <end position="140"/>
    </location>
</feature>
<evidence type="ECO:0000256" key="7">
    <source>
        <dbReference type="SAM" id="MobiDB-lite"/>
    </source>
</evidence>
<keyword evidence="11" id="KW-1185">Reference proteome</keyword>
<feature type="compositionally biased region" description="Basic and acidic residues" evidence="7">
    <location>
        <begin position="495"/>
        <end position="506"/>
    </location>
</feature>
<feature type="domain" description="MIR" evidence="10">
    <location>
        <begin position="23"/>
        <end position="77"/>
    </location>
</feature>
<evidence type="ECO:0000256" key="3">
    <source>
        <dbReference type="ARBA" id="ARBA00022729"/>
    </source>
</evidence>
<evidence type="ECO:0000313" key="11">
    <source>
        <dbReference type="Proteomes" id="UP000095285"/>
    </source>
</evidence>
<dbReference type="GO" id="GO:0005852">
    <property type="term" value="C:eukaryotic translation initiation factor 3 complex"/>
    <property type="evidence" value="ECO:0007669"/>
    <property type="project" value="UniProtKB-UniRule"/>
</dbReference>
<dbReference type="eggNOG" id="KOG1560">
    <property type="taxonomic scope" value="Eukaryota"/>
</dbReference>
<dbReference type="Pfam" id="PF01398">
    <property type="entry name" value="JAB"/>
    <property type="match status" value="1"/>
</dbReference>
<dbReference type="Pfam" id="PF02815">
    <property type="entry name" value="MIR"/>
    <property type="match status" value="1"/>
</dbReference>
<dbReference type="FunFam" id="3.40.140.10:FF:000087">
    <property type="entry name" value="Eukaryotic translation initiation factor 3 subunit H"/>
    <property type="match status" value="1"/>
</dbReference>
<dbReference type="HAMAP" id="MF_03007">
    <property type="entry name" value="eIF3h"/>
    <property type="match status" value="1"/>
</dbReference>
<name>A0A1I7VYQ4_LOALO</name>
<dbReference type="PROSITE" id="PS50919">
    <property type="entry name" value="MIR"/>
    <property type="match status" value="2"/>
</dbReference>
<keyword evidence="2 6" id="KW-0396">Initiation factor</keyword>
<evidence type="ECO:0000313" key="12">
    <source>
        <dbReference type="WBParaSite" id="EN70_7751"/>
    </source>
</evidence>
<dbReference type="InterPro" id="IPR036300">
    <property type="entry name" value="MIR_dom_sf"/>
</dbReference>
<dbReference type="PANTHER" id="PTHR46809">
    <property type="entry name" value="STROMAL CELL-DERIVED FACTOR 2-LIKE PROTEIN"/>
    <property type="match status" value="1"/>
</dbReference>
<keyword evidence="3 8" id="KW-0732">Signal</keyword>
<feature type="domain" description="MPN" evidence="9">
    <location>
        <begin position="232"/>
        <end position="385"/>
    </location>
</feature>
<dbReference type="Gene3D" id="3.40.140.10">
    <property type="entry name" value="Cytidine Deaminase, domain 2"/>
    <property type="match status" value="1"/>
</dbReference>
<feature type="signal peptide" evidence="8">
    <location>
        <begin position="1"/>
        <end position="18"/>
    </location>
</feature>
<evidence type="ECO:0000259" key="9">
    <source>
        <dbReference type="PROSITE" id="PS50249"/>
    </source>
</evidence>
<dbReference type="CDD" id="cd08065">
    <property type="entry name" value="MPN_eIF3h"/>
    <property type="match status" value="1"/>
</dbReference>
<dbReference type="Proteomes" id="UP000095285">
    <property type="component" value="Unassembled WGS sequence"/>
</dbReference>
<comment type="function">
    <text evidence="6">Component of the eukaryotic translation initiation factor 3 (eIF-3) complex, which is involved in protein synthesis of a specialized repertoire of mRNAs and, together with other initiation factors, stimulates binding of mRNA and methionyl-tRNAi to the 40S ribosome. The eIF-3 complex specifically targets and initiates translation of a subset of mRNAs involved in cell proliferation.</text>
</comment>
<dbReference type="InterPro" id="IPR016093">
    <property type="entry name" value="MIR_motif"/>
</dbReference>
<dbReference type="SMART" id="SM00472">
    <property type="entry name" value="MIR"/>
    <property type="match status" value="3"/>
</dbReference>
<reference evidence="12" key="2">
    <citation type="submission" date="2016-11" db="UniProtKB">
        <authorList>
            <consortium name="WormBaseParasite"/>
        </authorList>
    </citation>
    <scope>IDENTIFICATION</scope>
</reference>
<evidence type="ECO:0000256" key="1">
    <source>
        <dbReference type="ARBA" id="ARBA00022490"/>
    </source>
</evidence>
<dbReference type="InterPro" id="IPR027524">
    <property type="entry name" value="eIF3h"/>
</dbReference>
<keyword evidence="4" id="KW-0677">Repeat</keyword>
<proteinExistence type="inferred from homology"/>
<dbReference type="Pfam" id="PF19445">
    <property type="entry name" value="eIF3h_C"/>
    <property type="match status" value="1"/>
</dbReference>
<dbReference type="SUPFAM" id="SSF82109">
    <property type="entry name" value="MIR domain"/>
    <property type="match status" value="1"/>
</dbReference>
<dbReference type="WBParaSite" id="EN70_7751">
    <property type="protein sequence ID" value="EN70_7751"/>
    <property type="gene ID" value="EN70_7751"/>
</dbReference>
<organism evidence="11 12">
    <name type="scientific">Loa loa</name>
    <name type="common">Eye worm</name>
    <name type="synonym">Filaria loa</name>
    <dbReference type="NCBI Taxonomy" id="7209"/>
    <lineage>
        <taxon>Eukaryota</taxon>
        <taxon>Metazoa</taxon>
        <taxon>Ecdysozoa</taxon>
        <taxon>Nematoda</taxon>
        <taxon>Chromadorea</taxon>
        <taxon>Rhabditida</taxon>
        <taxon>Spirurina</taxon>
        <taxon>Spiruromorpha</taxon>
        <taxon>Filarioidea</taxon>
        <taxon>Onchocercidae</taxon>
        <taxon>Loa</taxon>
    </lineage>
</organism>
<sequence>MFLEFLMVSMLYFVAVSTSQLNGGFVTCGSVLKLKNNEEGVRLHSHDVKYGSGSGQQSVTAVQDGDDVNSHWQILAARKGTCKRGEPVRCGSKIRLKHLTTGCHLHSHLFAAPMTKEEQEVSCFGNNEGDSGDHWIVMCNNDAWLMKDAVKLKHENTDKFLAVSGKQYGRPINGQHEVVAISVSKNAALWKTAEETFSSNELNFVAYIDDENSKTMSNISAAVAAPSIVQFVQIDSLVVMKIVKHVDSEMYAGLNEVAGEACQGLLTGLVSSDDRRLEITNCFPTARAEPMLDGDEITQNNVLYEEQKQAEMLDMLRKFRDMNIDYELVGFYQAHPFGACFAQETIDSLIDYQASVPDGVVLIYDPVKTRQGQLSIRAYRLSTKALEMSLDGDWSPESTRAAGLTYENMLEELPVVIKNSHLVNVMLAELTLESGCITQRSSSHLELGTRRSLEKCLRSLMSDVDDLNRTVMAYTKYVADKQRYDLTVYNAMQKRQAENEQREARGEPPLSFDDIKKMKPPQLTTKCGMLESFLCSSDARAHSDYVTEVTSENIAKLFLAEAVVDLHGSRDCSGAAASVR</sequence>
<evidence type="ECO:0000256" key="2">
    <source>
        <dbReference type="ARBA" id="ARBA00022540"/>
    </source>
</evidence>
<dbReference type="Gene3D" id="2.80.10.50">
    <property type="match status" value="1"/>
</dbReference>
<dbReference type="GO" id="GO:0003743">
    <property type="term" value="F:translation initiation factor activity"/>
    <property type="evidence" value="ECO:0007669"/>
    <property type="project" value="UniProtKB-UniRule"/>
</dbReference>
<feature type="region of interest" description="Disordered" evidence="7">
    <location>
        <begin position="495"/>
        <end position="515"/>
    </location>
</feature>
<protein>
    <recommendedName>
        <fullName evidence="6">Eukaryotic translation initiation factor 3 subunit H</fullName>
        <shortName evidence="6">eIF3h</shortName>
    </recommendedName>
</protein>
<evidence type="ECO:0000256" key="4">
    <source>
        <dbReference type="ARBA" id="ARBA00022737"/>
    </source>
</evidence>
<comment type="similarity">
    <text evidence="6">Belongs to the eIF-3 subunit H family.</text>
</comment>